<proteinExistence type="predicted"/>
<sequence length="420" mass="46281">MALDLQAQPPLATCRGVFLRNEKDAKIVLYAVCAGALPKIHRRLDDTGRQAIRAGDVYAFEPKSAVAEPNGIERWTDGISWYPSKNKDYFLYYDEKPRELLPPGFGQRHYHLLKRTYTADVALGPGLPPRKFNLVWYAAKDDAHNRGLVHVLSASDLCAVFARLPRDIDKLCTSKRDVHRSHNDRRPRDQRRIARGSDGRTIDKEEAFAGPVLLSHATGPSIATIAPGQLPSHVNIAQTTPGRWRGPGALPPPLPATFAPEWVGEESVFTRREARGSFADTQAPRRPPTPPMGVPGLSHRPVPHHQPPGLVRPSSSSSSSSSSGPSTDMDEVLPEDVRSRWLPRRRSPLLGTYGDVAGGGADSDAAVSTFSVPPLNSPSRFGESGAMLPDVQDMPIMDHYIKRSECDDRMLLQLEKNFHI</sequence>
<reference evidence="2 3" key="1">
    <citation type="journal article" date="2019" name="New Phytol.">
        <title>Comparative genomics reveals unique wood-decay strategies and fruiting body development in the Schizophyllaceae.</title>
        <authorList>
            <person name="Almasi E."/>
            <person name="Sahu N."/>
            <person name="Krizsan K."/>
            <person name="Balint B."/>
            <person name="Kovacs G.M."/>
            <person name="Kiss B."/>
            <person name="Cseklye J."/>
            <person name="Drula E."/>
            <person name="Henrissat B."/>
            <person name="Nagy I."/>
            <person name="Chovatia M."/>
            <person name="Adam C."/>
            <person name="LaButti K."/>
            <person name="Lipzen A."/>
            <person name="Riley R."/>
            <person name="Grigoriev I.V."/>
            <person name="Nagy L.G."/>
        </authorList>
    </citation>
    <scope>NUCLEOTIDE SEQUENCE [LARGE SCALE GENOMIC DNA]</scope>
    <source>
        <strain evidence="2 3">NL-1724</strain>
    </source>
</reference>
<feature type="region of interest" description="Disordered" evidence="1">
    <location>
        <begin position="176"/>
        <end position="202"/>
    </location>
</feature>
<dbReference type="EMBL" id="VDMD01000001">
    <property type="protein sequence ID" value="TRM70255.1"/>
    <property type="molecule type" value="Genomic_DNA"/>
</dbReference>
<dbReference type="OrthoDB" id="2886898at2759"/>
<dbReference type="PANTHER" id="PTHR28027">
    <property type="entry name" value="TRANSCRIPTIONAL REGULATOR MIT1"/>
    <property type="match status" value="1"/>
</dbReference>
<dbReference type="AlphaFoldDB" id="A0A550CZP1"/>
<accession>A0A550CZP1</accession>
<feature type="compositionally biased region" description="Low complexity" evidence="1">
    <location>
        <begin position="314"/>
        <end position="323"/>
    </location>
</feature>
<dbReference type="Proteomes" id="UP000320762">
    <property type="component" value="Unassembled WGS sequence"/>
</dbReference>
<comment type="caution">
    <text evidence="2">The sequence shown here is derived from an EMBL/GenBank/DDBJ whole genome shotgun (WGS) entry which is preliminary data.</text>
</comment>
<dbReference type="InterPro" id="IPR018608">
    <property type="entry name" value="Gti1/Pac2"/>
</dbReference>
<name>A0A550CZP1_9AGAR</name>
<protein>
    <submittedName>
        <fullName evidence="2">Gti1/Pac2 family-domain-containing protein</fullName>
    </submittedName>
</protein>
<organism evidence="2 3">
    <name type="scientific">Schizophyllum amplum</name>
    <dbReference type="NCBI Taxonomy" id="97359"/>
    <lineage>
        <taxon>Eukaryota</taxon>
        <taxon>Fungi</taxon>
        <taxon>Dikarya</taxon>
        <taxon>Basidiomycota</taxon>
        <taxon>Agaricomycotina</taxon>
        <taxon>Agaricomycetes</taxon>
        <taxon>Agaricomycetidae</taxon>
        <taxon>Agaricales</taxon>
        <taxon>Schizophyllaceae</taxon>
        <taxon>Schizophyllum</taxon>
    </lineage>
</organism>
<evidence type="ECO:0000256" key="1">
    <source>
        <dbReference type="SAM" id="MobiDB-lite"/>
    </source>
</evidence>
<keyword evidence="3" id="KW-1185">Reference proteome</keyword>
<dbReference type="GO" id="GO:0003677">
    <property type="term" value="F:DNA binding"/>
    <property type="evidence" value="ECO:0007669"/>
    <property type="project" value="TreeGrafter"/>
</dbReference>
<dbReference type="PANTHER" id="PTHR28027:SF2">
    <property type="entry name" value="TRANSCRIPTIONAL REGULATOR MIT1"/>
    <property type="match status" value="1"/>
</dbReference>
<dbReference type="Pfam" id="PF09729">
    <property type="entry name" value="Gti1_Pac2"/>
    <property type="match status" value="1"/>
</dbReference>
<evidence type="ECO:0000313" key="2">
    <source>
        <dbReference type="EMBL" id="TRM70255.1"/>
    </source>
</evidence>
<evidence type="ECO:0000313" key="3">
    <source>
        <dbReference type="Proteomes" id="UP000320762"/>
    </source>
</evidence>
<gene>
    <name evidence="2" type="ORF">BD626DRAFT_26102</name>
</gene>
<feature type="region of interest" description="Disordered" evidence="1">
    <location>
        <begin position="276"/>
        <end position="340"/>
    </location>
</feature>